<keyword evidence="9" id="KW-0472">Membrane</keyword>
<keyword evidence="11" id="KW-0732">Signal</keyword>
<dbReference type="InterPro" id="IPR000645">
    <property type="entry name" value="T2SS_GspN_CS"/>
</dbReference>
<evidence type="ECO:0000256" key="5">
    <source>
        <dbReference type="ARBA" id="ARBA00022475"/>
    </source>
</evidence>
<dbReference type="Pfam" id="PF01203">
    <property type="entry name" value="T2SSN"/>
    <property type="match status" value="1"/>
</dbReference>
<keyword evidence="6" id="KW-0997">Cell inner membrane</keyword>
<reference evidence="12 13" key="1">
    <citation type="submission" date="2016-10" db="EMBL/GenBank/DDBJ databases">
        <authorList>
            <person name="de Groot N.N."/>
        </authorList>
    </citation>
    <scope>NUCLEOTIDE SEQUENCE [LARGE SCALE GENOMIC DNA]</scope>
    <source>
        <strain evidence="12 13">DSM 21228</strain>
    </source>
</reference>
<evidence type="ECO:0000256" key="4">
    <source>
        <dbReference type="ARBA" id="ARBA00022448"/>
    </source>
</evidence>
<protein>
    <recommendedName>
        <fullName evidence="3">Type II secretion system protein N</fullName>
    </recommendedName>
    <alternativeName>
        <fullName evidence="10">General secretion pathway protein N</fullName>
    </alternativeName>
</protein>
<dbReference type="STRING" id="525918.SAMN05660964_00506"/>
<comment type="subcellular location">
    <subcellularLocation>
        <location evidence="1">Cell inner membrane</location>
    </subcellularLocation>
</comment>
<proteinExistence type="inferred from homology"/>
<name>A0A1H3WML4_9GAMM</name>
<dbReference type="InterPro" id="IPR022792">
    <property type="entry name" value="T2SS_protein-GspN"/>
</dbReference>
<organism evidence="12 13">
    <name type="scientific">Thiothrix caldifontis</name>
    <dbReference type="NCBI Taxonomy" id="525918"/>
    <lineage>
        <taxon>Bacteria</taxon>
        <taxon>Pseudomonadati</taxon>
        <taxon>Pseudomonadota</taxon>
        <taxon>Gammaproteobacteria</taxon>
        <taxon>Thiotrichales</taxon>
        <taxon>Thiotrichaceae</taxon>
        <taxon>Thiothrix</taxon>
    </lineage>
</organism>
<keyword evidence="5" id="KW-1003">Cell membrane</keyword>
<evidence type="ECO:0000256" key="11">
    <source>
        <dbReference type="SAM" id="SignalP"/>
    </source>
</evidence>
<sequence>MKTRTLILAGTVSFLLTSLTQLPAKLVLAQLPADLPVQLQGINGTLWQGGAASLSAQGLQLNNVQWDLQTSALLKGQLAADLRASLPQGGDIDGICSINLAGVLHCSPLNLNNLPAQAVSPYLQSLMIPPLSGTFQANLSAVEWDQQSLPKLSGHGEWREAGVQMLPQRYGNYTANVSSSDDGAQQISLASAPDAAFILDGTITLQATGQYQTALNLKPGSGIDDGTKQFMSSFIVPPQPDGTFQIREQGQLPGF</sequence>
<evidence type="ECO:0000256" key="1">
    <source>
        <dbReference type="ARBA" id="ARBA00004533"/>
    </source>
</evidence>
<gene>
    <name evidence="12" type="ORF">SAMN05660964_00506</name>
</gene>
<dbReference type="EMBL" id="FNQP01000002">
    <property type="protein sequence ID" value="SDZ88200.1"/>
    <property type="molecule type" value="Genomic_DNA"/>
</dbReference>
<evidence type="ECO:0000256" key="2">
    <source>
        <dbReference type="ARBA" id="ARBA00007208"/>
    </source>
</evidence>
<dbReference type="OrthoDB" id="6118198at2"/>
<feature type="chain" id="PRO_5011748133" description="Type II secretion system protein N" evidence="11">
    <location>
        <begin position="25"/>
        <end position="255"/>
    </location>
</feature>
<keyword evidence="7" id="KW-0812">Transmembrane</keyword>
<evidence type="ECO:0000256" key="9">
    <source>
        <dbReference type="ARBA" id="ARBA00023136"/>
    </source>
</evidence>
<dbReference type="PROSITE" id="PS01142">
    <property type="entry name" value="T2SP_N"/>
    <property type="match status" value="1"/>
</dbReference>
<evidence type="ECO:0000313" key="12">
    <source>
        <dbReference type="EMBL" id="SDZ88200.1"/>
    </source>
</evidence>
<evidence type="ECO:0000256" key="7">
    <source>
        <dbReference type="ARBA" id="ARBA00022692"/>
    </source>
</evidence>
<dbReference type="AlphaFoldDB" id="A0A1H3WML4"/>
<dbReference type="RefSeq" id="WP_093065061.1">
    <property type="nucleotide sequence ID" value="NZ_FNQP01000002.1"/>
</dbReference>
<evidence type="ECO:0000256" key="8">
    <source>
        <dbReference type="ARBA" id="ARBA00022927"/>
    </source>
</evidence>
<comment type="similarity">
    <text evidence="2">Belongs to the GSP N family.</text>
</comment>
<keyword evidence="8" id="KW-0653">Protein transport</keyword>
<dbReference type="GO" id="GO:0015628">
    <property type="term" value="P:protein secretion by the type II secretion system"/>
    <property type="evidence" value="ECO:0007669"/>
    <property type="project" value="InterPro"/>
</dbReference>
<keyword evidence="4" id="KW-0813">Transport</keyword>
<dbReference type="Proteomes" id="UP000199397">
    <property type="component" value="Unassembled WGS sequence"/>
</dbReference>
<dbReference type="GO" id="GO:0005886">
    <property type="term" value="C:plasma membrane"/>
    <property type="evidence" value="ECO:0007669"/>
    <property type="project" value="UniProtKB-SubCell"/>
</dbReference>
<evidence type="ECO:0000256" key="6">
    <source>
        <dbReference type="ARBA" id="ARBA00022519"/>
    </source>
</evidence>
<dbReference type="GO" id="GO:0015627">
    <property type="term" value="C:type II protein secretion system complex"/>
    <property type="evidence" value="ECO:0007669"/>
    <property type="project" value="InterPro"/>
</dbReference>
<evidence type="ECO:0000256" key="10">
    <source>
        <dbReference type="ARBA" id="ARBA00030772"/>
    </source>
</evidence>
<evidence type="ECO:0000313" key="13">
    <source>
        <dbReference type="Proteomes" id="UP000199397"/>
    </source>
</evidence>
<feature type="signal peptide" evidence="11">
    <location>
        <begin position="1"/>
        <end position="24"/>
    </location>
</feature>
<evidence type="ECO:0000256" key="3">
    <source>
        <dbReference type="ARBA" id="ARBA00021563"/>
    </source>
</evidence>
<keyword evidence="13" id="KW-1185">Reference proteome</keyword>
<accession>A0A1H3WML4</accession>